<evidence type="ECO:0000259" key="1">
    <source>
        <dbReference type="Pfam" id="PF13966"/>
    </source>
</evidence>
<dbReference type="EMBL" id="BDDD01000275">
    <property type="protein sequence ID" value="GAV62774.1"/>
    <property type="molecule type" value="Genomic_DNA"/>
</dbReference>
<dbReference type="InterPro" id="IPR026960">
    <property type="entry name" value="RVT-Znf"/>
</dbReference>
<dbReference type="PANTHER" id="PTHR33116:SF84">
    <property type="entry name" value="RNA-DIRECTED DNA POLYMERASE"/>
    <property type="match status" value="1"/>
</dbReference>
<protein>
    <submittedName>
        <fullName evidence="2">Zf-RVT domain-containing protein</fullName>
    </submittedName>
</protein>
<organism evidence="2 3">
    <name type="scientific">Cephalotus follicularis</name>
    <name type="common">Albany pitcher plant</name>
    <dbReference type="NCBI Taxonomy" id="3775"/>
    <lineage>
        <taxon>Eukaryota</taxon>
        <taxon>Viridiplantae</taxon>
        <taxon>Streptophyta</taxon>
        <taxon>Embryophyta</taxon>
        <taxon>Tracheophyta</taxon>
        <taxon>Spermatophyta</taxon>
        <taxon>Magnoliopsida</taxon>
        <taxon>eudicotyledons</taxon>
        <taxon>Gunneridae</taxon>
        <taxon>Pentapetalae</taxon>
        <taxon>rosids</taxon>
        <taxon>fabids</taxon>
        <taxon>Oxalidales</taxon>
        <taxon>Cephalotaceae</taxon>
        <taxon>Cephalotus</taxon>
    </lineage>
</organism>
<name>A0A1Q3B4G0_CEPFO</name>
<dbReference type="PANTHER" id="PTHR33116">
    <property type="entry name" value="REVERSE TRANSCRIPTASE ZINC-BINDING DOMAIN-CONTAINING PROTEIN-RELATED-RELATED"/>
    <property type="match status" value="1"/>
</dbReference>
<dbReference type="Proteomes" id="UP000187406">
    <property type="component" value="Unassembled WGS sequence"/>
</dbReference>
<comment type="caution">
    <text evidence="2">The sequence shown here is derived from an EMBL/GenBank/DDBJ whole genome shotgun (WGS) entry which is preliminary data.</text>
</comment>
<evidence type="ECO:0000313" key="3">
    <source>
        <dbReference type="Proteomes" id="UP000187406"/>
    </source>
</evidence>
<reference evidence="3" key="1">
    <citation type="submission" date="2016-04" db="EMBL/GenBank/DDBJ databases">
        <title>Cephalotus genome sequencing.</title>
        <authorList>
            <person name="Fukushima K."/>
            <person name="Hasebe M."/>
            <person name="Fang X."/>
        </authorList>
    </citation>
    <scope>NUCLEOTIDE SEQUENCE [LARGE SCALE GENOMIC DNA]</scope>
    <source>
        <strain evidence="3">cv. St1</strain>
    </source>
</reference>
<proteinExistence type="predicted"/>
<keyword evidence="3" id="KW-1185">Reference proteome</keyword>
<dbReference type="OrthoDB" id="1692599at2759"/>
<gene>
    <name evidence="2" type="ORF">CFOL_v3_06297</name>
</gene>
<sequence length="178" mass="20828">MSNNVDWHDVVGHPKRIPKHDFSLWMAIRGAHRTRDKLVAVGVTHTAQCIFHCGETESTEHLFFQCPFSANIWREVLKLFNITRPILPLANEVQWMTEHAKGNKFHHSIRKLALAAIVNHVWLERNRRCFNNCFLPFQEIVHKVRMDVSGKLTTNNHSQRTDRHHNLCVNWGIPMERG</sequence>
<evidence type="ECO:0000313" key="2">
    <source>
        <dbReference type="EMBL" id="GAV62774.1"/>
    </source>
</evidence>
<dbReference type="AlphaFoldDB" id="A0A1Q3B4G0"/>
<dbReference type="InParanoid" id="A0A1Q3B4G0"/>
<accession>A0A1Q3B4G0</accession>
<feature type="domain" description="Reverse transcriptase zinc-binding" evidence="1">
    <location>
        <begin position="3"/>
        <end position="73"/>
    </location>
</feature>
<dbReference type="Pfam" id="PF13966">
    <property type="entry name" value="zf-RVT"/>
    <property type="match status" value="1"/>
</dbReference>